<dbReference type="GO" id="GO:0005886">
    <property type="term" value="C:plasma membrane"/>
    <property type="evidence" value="ECO:0007669"/>
    <property type="project" value="UniProtKB-SubCell"/>
</dbReference>
<feature type="transmembrane region" description="Helical" evidence="9">
    <location>
        <begin position="219"/>
        <end position="252"/>
    </location>
</feature>
<evidence type="ECO:0000256" key="9">
    <source>
        <dbReference type="SAM" id="Phobius"/>
    </source>
</evidence>
<evidence type="ECO:0000256" key="4">
    <source>
        <dbReference type="ARBA" id="ARBA00022679"/>
    </source>
</evidence>
<keyword evidence="2" id="KW-1003">Cell membrane</keyword>
<feature type="domain" description="Glycosyltransferase RgtA/B/C/D-like" evidence="10">
    <location>
        <begin position="139"/>
        <end position="272"/>
    </location>
</feature>
<keyword evidence="5 9" id="KW-0812">Transmembrane</keyword>
<proteinExistence type="predicted"/>
<protein>
    <submittedName>
        <fullName evidence="11">Glycosyl transferase family 39</fullName>
    </submittedName>
</protein>
<feature type="transmembrane region" description="Helical" evidence="9">
    <location>
        <begin position="171"/>
        <end position="189"/>
    </location>
</feature>
<feature type="transmembrane region" description="Helical" evidence="9">
    <location>
        <begin position="374"/>
        <end position="395"/>
    </location>
</feature>
<feature type="transmembrane region" description="Helical" evidence="9">
    <location>
        <begin position="407"/>
        <end position="431"/>
    </location>
</feature>
<dbReference type="InterPro" id="IPR050297">
    <property type="entry name" value="LipidA_mod_glycosyltrf_83"/>
</dbReference>
<dbReference type="PANTHER" id="PTHR33908:SF11">
    <property type="entry name" value="MEMBRANE PROTEIN"/>
    <property type="match status" value="1"/>
</dbReference>
<keyword evidence="7 9" id="KW-0472">Membrane</keyword>
<comment type="subcellular location">
    <subcellularLocation>
        <location evidence="1">Cell membrane</location>
        <topology evidence="1">Multi-pass membrane protein</topology>
    </subcellularLocation>
</comment>
<dbReference type="PANTHER" id="PTHR33908">
    <property type="entry name" value="MANNOSYLTRANSFERASE YKCB-RELATED"/>
    <property type="match status" value="1"/>
</dbReference>
<evidence type="ECO:0000256" key="2">
    <source>
        <dbReference type="ARBA" id="ARBA00022475"/>
    </source>
</evidence>
<keyword evidence="4 11" id="KW-0808">Transferase</keyword>
<feature type="transmembrane region" description="Helical" evidence="9">
    <location>
        <begin position="318"/>
        <end position="342"/>
    </location>
</feature>
<dbReference type="EMBL" id="AGUD01000083">
    <property type="protein sequence ID" value="EHN11642.1"/>
    <property type="molecule type" value="Genomic_DNA"/>
</dbReference>
<dbReference type="Pfam" id="PF13231">
    <property type="entry name" value="PMT_2"/>
    <property type="match status" value="1"/>
</dbReference>
<comment type="caution">
    <text evidence="11">The sequence shown here is derived from an EMBL/GenBank/DDBJ whole genome shotgun (WGS) entry which is preliminary data.</text>
</comment>
<evidence type="ECO:0000256" key="5">
    <source>
        <dbReference type="ARBA" id="ARBA00022692"/>
    </source>
</evidence>
<evidence type="ECO:0000256" key="1">
    <source>
        <dbReference type="ARBA" id="ARBA00004651"/>
    </source>
</evidence>
<dbReference type="OrthoDB" id="5240656at2"/>
<evidence type="ECO:0000256" key="7">
    <source>
        <dbReference type="ARBA" id="ARBA00023136"/>
    </source>
</evidence>
<dbReference type="Proteomes" id="UP000005143">
    <property type="component" value="Unassembled WGS sequence"/>
</dbReference>
<evidence type="ECO:0000256" key="8">
    <source>
        <dbReference type="SAM" id="MobiDB-lite"/>
    </source>
</evidence>
<dbReference type="GO" id="GO:0009103">
    <property type="term" value="P:lipopolysaccharide biosynthetic process"/>
    <property type="evidence" value="ECO:0007669"/>
    <property type="project" value="UniProtKB-ARBA"/>
</dbReference>
<keyword evidence="6 9" id="KW-1133">Transmembrane helix</keyword>
<evidence type="ECO:0000256" key="6">
    <source>
        <dbReference type="ARBA" id="ARBA00022989"/>
    </source>
</evidence>
<dbReference type="AlphaFoldDB" id="H0E3W1"/>
<feature type="transmembrane region" description="Helical" evidence="9">
    <location>
        <begin position="51"/>
        <end position="69"/>
    </location>
</feature>
<name>H0E3W1_9ACTN</name>
<evidence type="ECO:0000256" key="3">
    <source>
        <dbReference type="ARBA" id="ARBA00022676"/>
    </source>
</evidence>
<dbReference type="InterPro" id="IPR038731">
    <property type="entry name" value="RgtA/B/C-like"/>
</dbReference>
<gene>
    <name evidence="11" type="ORF">PAI11_14860</name>
</gene>
<accession>H0E3W1</accession>
<evidence type="ECO:0000259" key="10">
    <source>
        <dbReference type="Pfam" id="PF13231"/>
    </source>
</evidence>
<reference evidence="11 12" key="1">
    <citation type="journal article" date="2013" name="Biodegradation">
        <title>Quantitative proteomic analysis of ibuprofen-degrading Patulibacter sp. strain I11.</title>
        <authorList>
            <person name="Almeida B."/>
            <person name="Kjeldal H."/>
            <person name="Lolas I."/>
            <person name="Knudsen A.D."/>
            <person name="Carvalho G."/>
            <person name="Nielsen K.L."/>
            <person name="Barreto Crespo M.T."/>
            <person name="Stensballe A."/>
            <person name="Nielsen J.L."/>
        </authorList>
    </citation>
    <scope>NUCLEOTIDE SEQUENCE [LARGE SCALE GENOMIC DNA]</scope>
    <source>
        <strain evidence="11 12">I11</strain>
    </source>
</reference>
<dbReference type="GO" id="GO:0016763">
    <property type="term" value="F:pentosyltransferase activity"/>
    <property type="evidence" value="ECO:0007669"/>
    <property type="project" value="TreeGrafter"/>
</dbReference>
<organism evidence="11 12">
    <name type="scientific">Patulibacter medicamentivorans</name>
    <dbReference type="NCBI Taxonomy" id="1097667"/>
    <lineage>
        <taxon>Bacteria</taxon>
        <taxon>Bacillati</taxon>
        <taxon>Actinomycetota</taxon>
        <taxon>Thermoleophilia</taxon>
        <taxon>Solirubrobacterales</taxon>
        <taxon>Patulibacteraceae</taxon>
        <taxon>Patulibacter</taxon>
    </lineage>
</organism>
<feature type="transmembrane region" description="Helical" evidence="9">
    <location>
        <begin position="349"/>
        <end position="368"/>
    </location>
</feature>
<keyword evidence="12" id="KW-1185">Reference proteome</keyword>
<sequence>MDVPSRIGRLRERVSGVLPPAAGGSPAGDPPGPVKDDAWGGRLPGSERLRWGIAVGLLVLGGLVLRLWGASHGLPWAYNADENGHFLPQAVGMFRGDLNPHYFVNPPGFTYATHLLLWLRFGGADQVWSAYSSDPGSVIIVGRVASALLGVSSVWLIYLAGTRLLDRRTGLLAAATLSVAFLPVFYGHLALNDAPTVAPIALGLWAAAGVLRLGRDRDYLVAGIAVGLAAAVKYTGGIVLLPLVAAAAVQAAQPGGRVPAMRGMMLALVTFAIGFVAANPYALLDFDNFWFGIAHQSSGAGAGTTDKLGMTEDNGLVFYAWTLTWGLGVVPLVAALGALAPLWRDERRVLLVLLPAPLLFLLFMSTQGRFFARWMLPVYPMLALLAGYGVARVVGWCAERRPDLRHVALIVGGILLCGQGLLASVHVGAVLSKRDTRNETRDWMVRHIPAGEKIVLEPVVPTEWLSDPGHPSDRSDGQRWQRYSFSRSMQDFEGRPVPKPGVPVYLEDYERSLYPALIDEYERRGYCWVITGSTQRGRAEVEPAKAPRAIAYYRELERRAAKVFEASPYRPGADPVDFDFDFSFDYYPRAYERPGATMIVYRLRGGGCAPRAAAGAASAAAATGAPSGG</sequence>
<feature type="transmembrane region" description="Helical" evidence="9">
    <location>
        <begin position="138"/>
        <end position="159"/>
    </location>
</feature>
<keyword evidence="3" id="KW-0328">Glycosyltransferase</keyword>
<feature type="region of interest" description="Disordered" evidence="8">
    <location>
        <begin position="16"/>
        <end position="39"/>
    </location>
</feature>
<dbReference type="RefSeq" id="WP_007572695.1">
    <property type="nucleotide sequence ID" value="NZ_AGUD01000083.1"/>
</dbReference>
<evidence type="ECO:0000313" key="11">
    <source>
        <dbReference type="EMBL" id="EHN11642.1"/>
    </source>
</evidence>
<evidence type="ECO:0000313" key="12">
    <source>
        <dbReference type="Proteomes" id="UP000005143"/>
    </source>
</evidence>
<feature type="transmembrane region" description="Helical" evidence="9">
    <location>
        <begin position="264"/>
        <end position="283"/>
    </location>
</feature>